<dbReference type="AlphaFoldDB" id="A0AA39WRU3"/>
<organism evidence="2 3">
    <name type="scientific">Immersiella caudata</name>
    <dbReference type="NCBI Taxonomy" id="314043"/>
    <lineage>
        <taxon>Eukaryota</taxon>
        <taxon>Fungi</taxon>
        <taxon>Dikarya</taxon>
        <taxon>Ascomycota</taxon>
        <taxon>Pezizomycotina</taxon>
        <taxon>Sordariomycetes</taxon>
        <taxon>Sordariomycetidae</taxon>
        <taxon>Sordariales</taxon>
        <taxon>Lasiosphaeriaceae</taxon>
        <taxon>Immersiella</taxon>
    </lineage>
</organism>
<dbReference type="Proteomes" id="UP001175000">
    <property type="component" value="Unassembled WGS sequence"/>
</dbReference>
<keyword evidence="3" id="KW-1185">Reference proteome</keyword>
<dbReference type="EMBL" id="JAULSU010000004">
    <property type="protein sequence ID" value="KAK0620424.1"/>
    <property type="molecule type" value="Genomic_DNA"/>
</dbReference>
<feature type="region of interest" description="Disordered" evidence="1">
    <location>
        <begin position="99"/>
        <end position="118"/>
    </location>
</feature>
<sequence length="152" mass="16696">MCEYHLTCFACRRHLTDRSFKELRPADDPCAQYPNCNPVYKNPPVFVDEACPEFASRGITTDAVGYSREEDWAVADEVEVEYQLIMSLRRERIAREEAAAAAPAAVGEEEEEVSQEALTDEAVAAVNRAEVDLDAVAAANGHVSASEQAMAN</sequence>
<comment type="caution">
    <text evidence="2">The sequence shown here is derived from an EMBL/GenBank/DDBJ whole genome shotgun (WGS) entry which is preliminary data.</text>
</comment>
<name>A0AA39WRU3_9PEZI</name>
<evidence type="ECO:0000313" key="3">
    <source>
        <dbReference type="Proteomes" id="UP001175000"/>
    </source>
</evidence>
<evidence type="ECO:0000313" key="2">
    <source>
        <dbReference type="EMBL" id="KAK0620424.1"/>
    </source>
</evidence>
<accession>A0AA39WRU3</accession>
<proteinExistence type="predicted"/>
<reference evidence="2" key="1">
    <citation type="submission" date="2023-06" db="EMBL/GenBank/DDBJ databases">
        <title>Genome-scale phylogeny and comparative genomics of the fungal order Sordariales.</title>
        <authorList>
            <consortium name="Lawrence Berkeley National Laboratory"/>
            <person name="Hensen N."/>
            <person name="Bonometti L."/>
            <person name="Westerberg I."/>
            <person name="Brannstrom I.O."/>
            <person name="Guillou S."/>
            <person name="Cros-Aarteil S."/>
            <person name="Calhoun S."/>
            <person name="Haridas S."/>
            <person name="Kuo A."/>
            <person name="Mondo S."/>
            <person name="Pangilinan J."/>
            <person name="Riley R."/>
            <person name="Labutti K."/>
            <person name="Andreopoulos B."/>
            <person name="Lipzen A."/>
            <person name="Chen C."/>
            <person name="Yanf M."/>
            <person name="Daum C."/>
            <person name="Ng V."/>
            <person name="Clum A."/>
            <person name="Steindorff A."/>
            <person name="Ohm R."/>
            <person name="Martin F."/>
            <person name="Silar P."/>
            <person name="Natvig D."/>
            <person name="Lalanne C."/>
            <person name="Gautier V."/>
            <person name="Ament-Velasquez S.L."/>
            <person name="Kruys A."/>
            <person name="Hutchinson M.I."/>
            <person name="Powell A.J."/>
            <person name="Barry K."/>
            <person name="Miller A.N."/>
            <person name="Grigoriev I.V."/>
            <person name="Debuchy R."/>
            <person name="Gladieux P."/>
            <person name="Thoren M.H."/>
            <person name="Johannesson H."/>
        </authorList>
    </citation>
    <scope>NUCLEOTIDE SEQUENCE</scope>
    <source>
        <strain evidence="2">CBS 606.72</strain>
    </source>
</reference>
<gene>
    <name evidence="2" type="ORF">B0T14DRAFT_555378</name>
</gene>
<evidence type="ECO:0000256" key="1">
    <source>
        <dbReference type="SAM" id="MobiDB-lite"/>
    </source>
</evidence>
<protein>
    <submittedName>
        <fullName evidence="2">Uncharacterized protein</fullName>
    </submittedName>
</protein>